<sequence>MGRIWTLLKDTGEGFIADDALTRAAGIAYFTLFSVGPLLFIATGIASFVFGRDQVDDAITAQMASMLGDQAAREVGRLAEGAMGGARGGWAVAIGLGTLLLTAGGAFGALQNALNAVWKTEVPEAGSITETVSRLVKAKAAALGLVATTGFILIASLAVSAAIASFGSWLEAVLPGGVLLAHVLSITVTIGILTLLFAAIYKVLPDRKLAWRDVFIGAFTTAVLFTVGKTLIALYIGSSNVAAGFGAASTIIIVLVWLYYSALIFLAGAEFTRAWANLSGTKQAAPVPAKPTDAVLAPDIERRGLQPQSAPTPERAPNAILQLLVALLPIIVNGIVQGLMAHRSRAARNRRPLPRRD</sequence>
<evidence type="ECO:0000313" key="8">
    <source>
        <dbReference type="Proteomes" id="UP001243009"/>
    </source>
</evidence>
<dbReference type="NCBIfam" id="TIGR00765">
    <property type="entry name" value="yihY_not_rbn"/>
    <property type="match status" value="1"/>
</dbReference>
<evidence type="ECO:0000256" key="6">
    <source>
        <dbReference type="SAM" id="Phobius"/>
    </source>
</evidence>
<keyword evidence="5 6" id="KW-0472">Membrane</keyword>
<feature type="transmembrane region" description="Helical" evidence="6">
    <location>
        <begin position="178"/>
        <end position="202"/>
    </location>
</feature>
<dbReference type="RefSeq" id="WP_305109302.1">
    <property type="nucleotide sequence ID" value="NZ_JAUTWS010000281.1"/>
</dbReference>
<proteinExistence type="predicted"/>
<evidence type="ECO:0000256" key="3">
    <source>
        <dbReference type="ARBA" id="ARBA00022692"/>
    </source>
</evidence>
<protein>
    <submittedName>
        <fullName evidence="7">YihY/virulence factor BrkB family protein</fullName>
    </submittedName>
</protein>
<dbReference type="PANTHER" id="PTHR30213">
    <property type="entry name" value="INNER MEMBRANE PROTEIN YHJD"/>
    <property type="match status" value="1"/>
</dbReference>
<evidence type="ECO:0000256" key="4">
    <source>
        <dbReference type="ARBA" id="ARBA00022989"/>
    </source>
</evidence>
<dbReference type="Pfam" id="PF03631">
    <property type="entry name" value="Virul_fac_BrkB"/>
    <property type="match status" value="1"/>
</dbReference>
<dbReference type="Proteomes" id="UP001243009">
    <property type="component" value="Unassembled WGS sequence"/>
</dbReference>
<evidence type="ECO:0000256" key="2">
    <source>
        <dbReference type="ARBA" id="ARBA00022475"/>
    </source>
</evidence>
<comment type="subcellular location">
    <subcellularLocation>
        <location evidence="1">Cell membrane</location>
        <topology evidence="1">Multi-pass membrane protein</topology>
    </subcellularLocation>
</comment>
<evidence type="ECO:0000313" key="7">
    <source>
        <dbReference type="EMBL" id="MDO9714471.1"/>
    </source>
</evidence>
<feature type="transmembrane region" description="Helical" evidence="6">
    <location>
        <begin position="243"/>
        <end position="269"/>
    </location>
</feature>
<evidence type="ECO:0000256" key="5">
    <source>
        <dbReference type="ARBA" id="ARBA00023136"/>
    </source>
</evidence>
<organism evidence="7 8">
    <name type="scientific">Paracraurococcus lichenis</name>
    <dbReference type="NCBI Taxonomy" id="3064888"/>
    <lineage>
        <taxon>Bacteria</taxon>
        <taxon>Pseudomonadati</taxon>
        <taxon>Pseudomonadota</taxon>
        <taxon>Alphaproteobacteria</taxon>
        <taxon>Acetobacterales</taxon>
        <taxon>Roseomonadaceae</taxon>
        <taxon>Paracraurococcus</taxon>
    </lineage>
</organism>
<dbReference type="PIRSF" id="PIRSF035875">
    <property type="entry name" value="RNase_BN"/>
    <property type="match status" value="1"/>
</dbReference>
<feature type="transmembrane region" description="Helical" evidence="6">
    <location>
        <begin position="319"/>
        <end position="341"/>
    </location>
</feature>
<feature type="transmembrane region" description="Helical" evidence="6">
    <location>
        <begin position="140"/>
        <end position="166"/>
    </location>
</feature>
<keyword evidence="3 6" id="KW-0812">Transmembrane</keyword>
<keyword evidence="4 6" id="KW-1133">Transmembrane helix</keyword>
<reference evidence="7 8" key="1">
    <citation type="submission" date="2023-08" db="EMBL/GenBank/DDBJ databases">
        <title>The draft genome sequence of Paracraurococcus sp. LOR1-02.</title>
        <authorList>
            <person name="Kingkaew E."/>
            <person name="Tanasupawat S."/>
        </authorList>
    </citation>
    <scope>NUCLEOTIDE SEQUENCE [LARGE SCALE GENOMIC DNA]</scope>
    <source>
        <strain evidence="7 8">LOR1-02</strain>
    </source>
</reference>
<dbReference type="InterPro" id="IPR017039">
    <property type="entry name" value="Virul_fac_BrkB"/>
</dbReference>
<dbReference type="EMBL" id="JAUTWS010000281">
    <property type="protein sequence ID" value="MDO9714471.1"/>
    <property type="molecule type" value="Genomic_DNA"/>
</dbReference>
<dbReference type="PANTHER" id="PTHR30213:SF1">
    <property type="entry name" value="INNER MEMBRANE PROTEIN YHJD"/>
    <property type="match status" value="1"/>
</dbReference>
<feature type="transmembrane region" description="Helical" evidence="6">
    <location>
        <begin position="90"/>
        <end position="110"/>
    </location>
</feature>
<accession>A0ABT9EE10</accession>
<keyword evidence="8" id="KW-1185">Reference proteome</keyword>
<keyword evidence="2" id="KW-1003">Cell membrane</keyword>
<name>A0ABT9EE10_9PROT</name>
<comment type="caution">
    <text evidence="7">The sequence shown here is derived from an EMBL/GenBank/DDBJ whole genome shotgun (WGS) entry which is preliminary data.</text>
</comment>
<feature type="transmembrane region" description="Helical" evidence="6">
    <location>
        <begin position="27"/>
        <end position="50"/>
    </location>
</feature>
<feature type="transmembrane region" description="Helical" evidence="6">
    <location>
        <begin position="214"/>
        <end position="236"/>
    </location>
</feature>
<gene>
    <name evidence="7" type="ORF">Q7A36_39690</name>
</gene>
<evidence type="ECO:0000256" key="1">
    <source>
        <dbReference type="ARBA" id="ARBA00004651"/>
    </source>
</evidence>